<proteinExistence type="predicted"/>
<dbReference type="Pfam" id="PF07690">
    <property type="entry name" value="MFS_1"/>
    <property type="match status" value="1"/>
</dbReference>
<gene>
    <name evidence="9" type="ORF">ACFOX0_07860</name>
</gene>
<evidence type="ECO:0000256" key="4">
    <source>
        <dbReference type="ARBA" id="ARBA00022692"/>
    </source>
</evidence>
<dbReference type="PANTHER" id="PTHR23517">
    <property type="entry name" value="RESISTANCE PROTEIN MDTM, PUTATIVE-RELATED-RELATED"/>
    <property type="match status" value="1"/>
</dbReference>
<evidence type="ECO:0000313" key="10">
    <source>
        <dbReference type="Proteomes" id="UP001595868"/>
    </source>
</evidence>
<accession>A0ABV8KIF6</accession>
<evidence type="ECO:0000256" key="6">
    <source>
        <dbReference type="ARBA" id="ARBA00023136"/>
    </source>
</evidence>
<dbReference type="EMBL" id="JBHSBN010000004">
    <property type="protein sequence ID" value="MFC4105849.1"/>
    <property type="molecule type" value="Genomic_DNA"/>
</dbReference>
<keyword evidence="3" id="KW-1003">Cell membrane</keyword>
<dbReference type="InterPro" id="IPR036259">
    <property type="entry name" value="MFS_trans_sf"/>
</dbReference>
<feature type="domain" description="Major facilitator superfamily (MFS) profile" evidence="8">
    <location>
        <begin position="1"/>
        <end position="400"/>
    </location>
</feature>
<feature type="transmembrane region" description="Helical" evidence="7">
    <location>
        <begin position="43"/>
        <end position="65"/>
    </location>
</feature>
<evidence type="ECO:0000256" key="3">
    <source>
        <dbReference type="ARBA" id="ARBA00022475"/>
    </source>
</evidence>
<feature type="transmembrane region" description="Helical" evidence="7">
    <location>
        <begin position="165"/>
        <end position="184"/>
    </location>
</feature>
<dbReference type="InterPro" id="IPR050171">
    <property type="entry name" value="MFS_Transporters"/>
</dbReference>
<keyword evidence="6 7" id="KW-0472">Membrane</keyword>
<reference evidence="10" key="1">
    <citation type="journal article" date="2019" name="Int. J. Syst. Evol. Microbiol.">
        <title>The Global Catalogue of Microorganisms (GCM) 10K type strain sequencing project: providing services to taxonomists for standard genome sequencing and annotation.</title>
        <authorList>
            <consortium name="The Broad Institute Genomics Platform"/>
            <consortium name="The Broad Institute Genome Sequencing Center for Infectious Disease"/>
            <person name="Wu L."/>
            <person name="Ma J."/>
        </authorList>
    </citation>
    <scope>NUCLEOTIDE SEQUENCE [LARGE SCALE GENOMIC DNA]</scope>
    <source>
        <strain evidence="10">2902at01</strain>
    </source>
</reference>
<dbReference type="InterPro" id="IPR011701">
    <property type="entry name" value="MFS"/>
</dbReference>
<evidence type="ECO:0000256" key="1">
    <source>
        <dbReference type="ARBA" id="ARBA00004651"/>
    </source>
</evidence>
<dbReference type="InterPro" id="IPR020846">
    <property type="entry name" value="MFS_dom"/>
</dbReference>
<evidence type="ECO:0000256" key="2">
    <source>
        <dbReference type="ARBA" id="ARBA00022448"/>
    </source>
</evidence>
<sequence length="422" mass="43627">MPRIIPPAGPPRVLALAQLVNSIGDGSFYACSALFFIRVVGLSPAQVGIALTVGWSAGILAGVPAGQLADRYGSRRMTTVFAVATAVALSAFLVIRSFPVFVLLACGYACCQAGLTASRQALLAGLVEPEQRTVVRAHLQSTANAGLAIGAGLGGLALWADTAPAYLMVFGLDAVSFLVAAAVVRGLPEAPPVPPVPTVRSAPVRRLAVLRDHPYALITMLNAIMYLNMPLLSLALPLWVAQRTDAPKPMSAVLLAVNMLLVMLLQVRVARSVTDPRTAGRASGHAGWVLLVACAGYALSGVVGGAWAAAAVLLAAAVVQVFGEMLQAGSSWELGFALAPPERQGQYQGFFGMAPQVARMLGPVLLTTLLIGWGTPGWLLLGGLFLTAGLAMGPAVRLAERHRAGVGERSGRATLAPSPARA</sequence>
<feature type="transmembrane region" description="Helical" evidence="7">
    <location>
        <begin position="139"/>
        <end position="159"/>
    </location>
</feature>
<dbReference type="RefSeq" id="WP_377543167.1">
    <property type="nucleotide sequence ID" value="NZ_JBHSBN010000004.1"/>
</dbReference>
<keyword evidence="2" id="KW-0813">Transport</keyword>
<comment type="caution">
    <text evidence="9">The sequence shown here is derived from an EMBL/GenBank/DDBJ whole genome shotgun (WGS) entry which is preliminary data.</text>
</comment>
<feature type="transmembrane region" description="Helical" evidence="7">
    <location>
        <begin position="252"/>
        <end position="270"/>
    </location>
</feature>
<evidence type="ECO:0000256" key="7">
    <source>
        <dbReference type="SAM" id="Phobius"/>
    </source>
</evidence>
<feature type="transmembrane region" description="Helical" evidence="7">
    <location>
        <begin position="282"/>
        <end position="300"/>
    </location>
</feature>
<feature type="transmembrane region" description="Helical" evidence="7">
    <location>
        <begin position="215"/>
        <end position="240"/>
    </location>
</feature>
<comment type="subcellular location">
    <subcellularLocation>
        <location evidence="1">Cell membrane</location>
        <topology evidence="1">Multi-pass membrane protein</topology>
    </subcellularLocation>
</comment>
<evidence type="ECO:0000313" key="9">
    <source>
        <dbReference type="EMBL" id="MFC4105849.1"/>
    </source>
</evidence>
<feature type="transmembrane region" description="Helical" evidence="7">
    <location>
        <begin position="77"/>
        <end position="95"/>
    </location>
</feature>
<dbReference type="PANTHER" id="PTHR23517:SF2">
    <property type="entry name" value="MULTIDRUG RESISTANCE PROTEIN MDTH"/>
    <property type="match status" value="1"/>
</dbReference>
<evidence type="ECO:0000259" key="8">
    <source>
        <dbReference type="PROSITE" id="PS50850"/>
    </source>
</evidence>
<feature type="transmembrane region" description="Helical" evidence="7">
    <location>
        <begin position="12"/>
        <end position="37"/>
    </location>
</feature>
<feature type="transmembrane region" description="Helical" evidence="7">
    <location>
        <begin position="377"/>
        <end position="399"/>
    </location>
</feature>
<evidence type="ECO:0000256" key="5">
    <source>
        <dbReference type="ARBA" id="ARBA00022989"/>
    </source>
</evidence>
<keyword evidence="4 7" id="KW-0812">Transmembrane</keyword>
<keyword evidence="5 7" id="KW-1133">Transmembrane helix</keyword>
<protein>
    <submittedName>
        <fullName evidence="9">MFS transporter</fullName>
    </submittedName>
</protein>
<dbReference type="Gene3D" id="1.20.1250.20">
    <property type="entry name" value="MFS general substrate transporter like domains"/>
    <property type="match status" value="1"/>
</dbReference>
<feature type="transmembrane region" description="Helical" evidence="7">
    <location>
        <begin position="101"/>
        <end position="127"/>
    </location>
</feature>
<dbReference type="PROSITE" id="PS50850">
    <property type="entry name" value="MFS"/>
    <property type="match status" value="1"/>
</dbReference>
<organism evidence="9 10">
    <name type="scientific">Micromonospora zhanjiangensis</name>
    <dbReference type="NCBI Taxonomy" id="1522057"/>
    <lineage>
        <taxon>Bacteria</taxon>
        <taxon>Bacillati</taxon>
        <taxon>Actinomycetota</taxon>
        <taxon>Actinomycetes</taxon>
        <taxon>Micromonosporales</taxon>
        <taxon>Micromonosporaceae</taxon>
        <taxon>Micromonospora</taxon>
    </lineage>
</organism>
<keyword evidence="10" id="KW-1185">Reference proteome</keyword>
<dbReference type="SUPFAM" id="SSF103473">
    <property type="entry name" value="MFS general substrate transporter"/>
    <property type="match status" value="1"/>
</dbReference>
<name>A0ABV8KIF6_9ACTN</name>
<dbReference type="Proteomes" id="UP001595868">
    <property type="component" value="Unassembled WGS sequence"/>
</dbReference>